<evidence type="ECO:0000313" key="2">
    <source>
        <dbReference type="EMBL" id="KAJ1195322.1"/>
    </source>
</evidence>
<evidence type="ECO:0000256" key="1">
    <source>
        <dbReference type="SAM" id="MobiDB-lite"/>
    </source>
</evidence>
<organism evidence="2 3">
    <name type="scientific">Pleurodeles waltl</name>
    <name type="common">Iberian ribbed newt</name>
    <dbReference type="NCBI Taxonomy" id="8319"/>
    <lineage>
        <taxon>Eukaryota</taxon>
        <taxon>Metazoa</taxon>
        <taxon>Chordata</taxon>
        <taxon>Craniata</taxon>
        <taxon>Vertebrata</taxon>
        <taxon>Euteleostomi</taxon>
        <taxon>Amphibia</taxon>
        <taxon>Batrachia</taxon>
        <taxon>Caudata</taxon>
        <taxon>Salamandroidea</taxon>
        <taxon>Salamandridae</taxon>
        <taxon>Pleurodelinae</taxon>
        <taxon>Pleurodeles</taxon>
    </lineage>
</organism>
<dbReference type="Proteomes" id="UP001066276">
    <property type="component" value="Chromosome 2_2"/>
</dbReference>
<dbReference type="EMBL" id="JANPWB010000004">
    <property type="protein sequence ID" value="KAJ1195322.1"/>
    <property type="molecule type" value="Genomic_DNA"/>
</dbReference>
<feature type="region of interest" description="Disordered" evidence="1">
    <location>
        <begin position="1"/>
        <end position="27"/>
    </location>
</feature>
<gene>
    <name evidence="2" type="ORF">NDU88_004603</name>
</gene>
<proteinExistence type="predicted"/>
<feature type="region of interest" description="Disordered" evidence="1">
    <location>
        <begin position="47"/>
        <end position="76"/>
    </location>
</feature>
<comment type="caution">
    <text evidence="2">The sequence shown here is derived from an EMBL/GenBank/DDBJ whole genome shotgun (WGS) entry which is preliminary data.</text>
</comment>
<name>A0AAV7V1W4_PLEWA</name>
<keyword evidence="3" id="KW-1185">Reference proteome</keyword>
<sequence length="76" mass="6984">MLAGPGTSGEGRTPACPASGAPRVTAGDLTAGAGGCCALTWGGTAPARLPGDLTAGAEGVAPSPGAGRLPPVSQEG</sequence>
<evidence type="ECO:0000313" key="3">
    <source>
        <dbReference type="Proteomes" id="UP001066276"/>
    </source>
</evidence>
<accession>A0AAV7V1W4</accession>
<protein>
    <submittedName>
        <fullName evidence="2">Uncharacterized protein</fullName>
    </submittedName>
</protein>
<dbReference type="AlphaFoldDB" id="A0AAV7V1W4"/>
<reference evidence="2" key="1">
    <citation type="journal article" date="2022" name="bioRxiv">
        <title>Sequencing and chromosome-scale assembly of the giantPleurodeles waltlgenome.</title>
        <authorList>
            <person name="Brown T."/>
            <person name="Elewa A."/>
            <person name="Iarovenko S."/>
            <person name="Subramanian E."/>
            <person name="Araus A.J."/>
            <person name="Petzold A."/>
            <person name="Susuki M."/>
            <person name="Suzuki K.-i.T."/>
            <person name="Hayashi T."/>
            <person name="Toyoda A."/>
            <person name="Oliveira C."/>
            <person name="Osipova E."/>
            <person name="Leigh N.D."/>
            <person name="Simon A."/>
            <person name="Yun M.H."/>
        </authorList>
    </citation>
    <scope>NUCLEOTIDE SEQUENCE</scope>
    <source>
        <strain evidence="2">20211129_DDA</strain>
        <tissue evidence="2">Liver</tissue>
    </source>
</reference>